<dbReference type="Proteomes" id="UP000256512">
    <property type="component" value="Unassembled WGS sequence"/>
</dbReference>
<keyword evidence="2" id="KW-1185">Reference proteome</keyword>
<accession>A0A3D9BNT3</accession>
<name>A0A3D9BNT3_9FLAO</name>
<organism evidence="1 2">
    <name type="scientific">Chryseobacterium piscium</name>
    <dbReference type="NCBI Taxonomy" id="333702"/>
    <lineage>
        <taxon>Bacteria</taxon>
        <taxon>Pseudomonadati</taxon>
        <taxon>Bacteroidota</taxon>
        <taxon>Flavobacteriia</taxon>
        <taxon>Flavobacteriales</taxon>
        <taxon>Weeksellaceae</taxon>
        <taxon>Chryseobacterium group</taxon>
        <taxon>Chryseobacterium</taxon>
    </lineage>
</organism>
<dbReference type="AlphaFoldDB" id="A0A3D9BNT3"/>
<sequence length="75" mass="8697">MENIEELERKIIEVLKIDFERSAGANGTDYGKIDDILNMNLEDRNAFLDRMAKENKIAYLNPVNGRMITLPKRNN</sequence>
<dbReference type="RefSeq" id="WP_115949692.1">
    <property type="nucleotide sequence ID" value="NZ_QNVS01000015.1"/>
</dbReference>
<evidence type="ECO:0000313" key="1">
    <source>
        <dbReference type="EMBL" id="REC55173.1"/>
    </source>
</evidence>
<evidence type="ECO:0000313" key="2">
    <source>
        <dbReference type="Proteomes" id="UP000256512"/>
    </source>
</evidence>
<reference evidence="1 2" key="1">
    <citation type="journal article" date="2006" name="Int. J. Syst. Evol. Microbiol.">
        <title>Chryseobacterium piscium sp. nov., isolated from fish of the South Atlantic Ocean off South Africa.</title>
        <authorList>
            <person name="de Beer H."/>
            <person name="Hugo C.J."/>
            <person name="Jooste P.J."/>
            <person name="Vancanneyt M."/>
            <person name="Coenye T."/>
            <person name="Vandamme P."/>
        </authorList>
    </citation>
    <scope>NUCLEOTIDE SEQUENCE [LARGE SCALE GENOMIC DNA]</scope>
    <source>
        <strain evidence="1 2">CCUG 51923</strain>
    </source>
</reference>
<comment type="caution">
    <text evidence="1">The sequence shown here is derived from an EMBL/GenBank/DDBJ whole genome shotgun (WGS) entry which is preliminary data.</text>
</comment>
<proteinExistence type="predicted"/>
<protein>
    <submittedName>
        <fullName evidence="1">Uncharacterized protein</fullName>
    </submittedName>
</protein>
<dbReference type="EMBL" id="QNVS01000015">
    <property type="protein sequence ID" value="REC55173.1"/>
    <property type="molecule type" value="Genomic_DNA"/>
</dbReference>
<gene>
    <name evidence="1" type="ORF">DRF62_07025</name>
</gene>